<comment type="similarity">
    <text evidence="2">Belongs to the ferric reductase (FRE) family.</text>
</comment>
<keyword evidence="4 10" id="KW-0812">Transmembrane</keyword>
<gene>
    <name evidence="12" type="ORF">PAC_10236</name>
</gene>
<keyword evidence="13" id="KW-1185">Reference proteome</keyword>
<accession>A0A1L7X5N2</accession>
<evidence type="ECO:0000313" key="12">
    <source>
        <dbReference type="EMBL" id="CZR60340.1"/>
    </source>
</evidence>
<keyword evidence="5" id="KW-0249">Electron transport</keyword>
<dbReference type="OrthoDB" id="167398at2759"/>
<dbReference type="GO" id="GO:0006879">
    <property type="term" value="P:intracellular iron ion homeostasis"/>
    <property type="evidence" value="ECO:0007669"/>
    <property type="project" value="TreeGrafter"/>
</dbReference>
<dbReference type="GO" id="GO:0015677">
    <property type="term" value="P:copper ion import"/>
    <property type="evidence" value="ECO:0007669"/>
    <property type="project" value="TreeGrafter"/>
</dbReference>
<evidence type="ECO:0000256" key="4">
    <source>
        <dbReference type="ARBA" id="ARBA00022692"/>
    </source>
</evidence>
<reference evidence="12 13" key="1">
    <citation type="submission" date="2016-03" db="EMBL/GenBank/DDBJ databases">
        <authorList>
            <person name="Ploux O."/>
        </authorList>
    </citation>
    <scope>NUCLEOTIDE SEQUENCE [LARGE SCALE GENOMIC DNA]</scope>
    <source>
        <strain evidence="12 13">UAMH 11012</strain>
    </source>
</reference>
<dbReference type="Pfam" id="PF08022">
    <property type="entry name" value="FAD_binding_8"/>
    <property type="match status" value="1"/>
</dbReference>
<evidence type="ECO:0000256" key="5">
    <source>
        <dbReference type="ARBA" id="ARBA00022982"/>
    </source>
</evidence>
<sequence length="586" mass="65250">MSSFIPRAHIQDASSNSTLEGHWGYVDRILPCTKDAGSCEYLDAVYHMHDVSMLYTFVLWTVIGGLLLVFVALRAVKPRSGRASNGRVSVVERGKPISSSFSRLLGGGNAFCRNWLLPESLGPTPRACNPFGLPPGVFITPIKGSSLHNTRTGLGGFADRVGALAQLFPIYAWKMAEQAMAYSHMFRYALAPLTVALSTRESILSLLTGIPYQNFNFIHRWLGRIIYIQSVLHTLGWTLIEGWFYQPQPATYREFIKQPLERVVRLTGHEFFRKTHYVVAGFGFHPAHTSVKYFEDQDGGVVRLDFDHNHDPWAVGQHFFLTFPALTIWQSHPFTTASVSTLSGRPHHTYIIRCRKGETQRLKSLALDSQNSATTPIILCGPYGKALLPGQETTHILAIAGGTGISLTLPLVHAATSTSRGAAIDFVWIIRRSSNLEWITTELEQLKERADHGSFDLRIHIFITRDNAQPDARSSLNLPKTGEKSLTNLDISPVSTDKFSATTISTKEKSGLSCRVYFERPSLKKIVNKFMENRALSSYRTRVIASGPASMGHDLRAAVAAVNDSGKVWRGDSRWDVSLDWDDRMG</sequence>
<dbReference type="SFLD" id="SFLDS00052">
    <property type="entry name" value="Ferric_Reductase_Domain"/>
    <property type="match status" value="1"/>
</dbReference>
<dbReference type="AlphaFoldDB" id="A0A1L7X5N2"/>
<evidence type="ECO:0000313" key="13">
    <source>
        <dbReference type="Proteomes" id="UP000184330"/>
    </source>
</evidence>
<evidence type="ECO:0000256" key="1">
    <source>
        <dbReference type="ARBA" id="ARBA00004141"/>
    </source>
</evidence>
<keyword evidence="6 10" id="KW-1133">Transmembrane helix</keyword>
<feature type="transmembrane region" description="Helical" evidence="10">
    <location>
        <begin position="53"/>
        <end position="73"/>
    </location>
</feature>
<dbReference type="InterPro" id="IPR017927">
    <property type="entry name" value="FAD-bd_FR_type"/>
</dbReference>
<protein>
    <submittedName>
        <fullName evidence="12">Related to ferric reductase FRE2</fullName>
    </submittedName>
</protein>
<dbReference type="STRING" id="576137.A0A1L7X5N2"/>
<dbReference type="Gene3D" id="3.40.50.80">
    <property type="entry name" value="Nucleotide-binding domain of ferredoxin-NADP reductase (FNR) module"/>
    <property type="match status" value="1"/>
</dbReference>
<dbReference type="EMBL" id="FJOG01000016">
    <property type="protein sequence ID" value="CZR60340.1"/>
    <property type="molecule type" value="Genomic_DNA"/>
</dbReference>
<dbReference type="PANTHER" id="PTHR32361:SF3">
    <property type="entry name" value="REDUCTASE, PUTATIVE (AFU_ORTHOLOGUE AFUA_6G13750)-RELATED"/>
    <property type="match status" value="1"/>
</dbReference>
<organism evidence="12 13">
    <name type="scientific">Phialocephala subalpina</name>
    <dbReference type="NCBI Taxonomy" id="576137"/>
    <lineage>
        <taxon>Eukaryota</taxon>
        <taxon>Fungi</taxon>
        <taxon>Dikarya</taxon>
        <taxon>Ascomycota</taxon>
        <taxon>Pezizomycotina</taxon>
        <taxon>Leotiomycetes</taxon>
        <taxon>Helotiales</taxon>
        <taxon>Mollisiaceae</taxon>
        <taxon>Phialocephala</taxon>
        <taxon>Phialocephala fortinii species complex</taxon>
    </lineage>
</organism>
<dbReference type="Pfam" id="PF08030">
    <property type="entry name" value="NAD_binding_6"/>
    <property type="match status" value="1"/>
</dbReference>
<dbReference type="Pfam" id="PF01794">
    <property type="entry name" value="Ferric_reduct"/>
    <property type="match status" value="1"/>
</dbReference>
<dbReference type="CDD" id="cd06186">
    <property type="entry name" value="NOX_Duox_like_FAD_NADP"/>
    <property type="match status" value="1"/>
</dbReference>
<keyword evidence="8" id="KW-0406">Ion transport</keyword>
<evidence type="ECO:0000256" key="3">
    <source>
        <dbReference type="ARBA" id="ARBA00022448"/>
    </source>
</evidence>
<dbReference type="InterPro" id="IPR039261">
    <property type="entry name" value="FNR_nucleotide-bd"/>
</dbReference>
<evidence type="ECO:0000256" key="2">
    <source>
        <dbReference type="ARBA" id="ARBA00006278"/>
    </source>
</evidence>
<evidence type="ECO:0000256" key="7">
    <source>
        <dbReference type="ARBA" id="ARBA00023002"/>
    </source>
</evidence>
<dbReference type="PANTHER" id="PTHR32361">
    <property type="entry name" value="FERRIC/CUPRIC REDUCTASE TRANSMEMBRANE COMPONENT"/>
    <property type="match status" value="1"/>
</dbReference>
<evidence type="ECO:0000256" key="6">
    <source>
        <dbReference type="ARBA" id="ARBA00022989"/>
    </source>
</evidence>
<name>A0A1L7X5N2_9HELO</name>
<feature type="domain" description="FAD-binding FR-type" evidence="11">
    <location>
        <begin position="253"/>
        <end position="389"/>
    </location>
</feature>
<evidence type="ECO:0000256" key="9">
    <source>
        <dbReference type="ARBA" id="ARBA00023136"/>
    </source>
</evidence>
<dbReference type="InterPro" id="IPR051410">
    <property type="entry name" value="Ferric/Cupric_Reductase"/>
</dbReference>
<dbReference type="Proteomes" id="UP000184330">
    <property type="component" value="Unassembled WGS sequence"/>
</dbReference>
<dbReference type="InterPro" id="IPR013130">
    <property type="entry name" value="Fe3_Rdtase_TM_dom"/>
</dbReference>
<evidence type="ECO:0000256" key="10">
    <source>
        <dbReference type="SAM" id="Phobius"/>
    </source>
</evidence>
<dbReference type="InterPro" id="IPR013121">
    <property type="entry name" value="Fe_red_NAD-bd_6"/>
</dbReference>
<keyword evidence="7" id="KW-0560">Oxidoreductase</keyword>
<keyword evidence="9 10" id="KW-0472">Membrane</keyword>
<evidence type="ECO:0000256" key="8">
    <source>
        <dbReference type="ARBA" id="ARBA00023065"/>
    </source>
</evidence>
<dbReference type="GO" id="GO:0000293">
    <property type="term" value="F:ferric-chelate reductase activity"/>
    <property type="evidence" value="ECO:0007669"/>
    <property type="project" value="UniProtKB-ARBA"/>
</dbReference>
<dbReference type="SUPFAM" id="SSF52343">
    <property type="entry name" value="Ferredoxin reductase-like, C-terminal NADP-linked domain"/>
    <property type="match status" value="1"/>
</dbReference>
<keyword evidence="3" id="KW-0813">Transport</keyword>
<dbReference type="PROSITE" id="PS51384">
    <property type="entry name" value="FAD_FR"/>
    <property type="match status" value="1"/>
</dbReference>
<dbReference type="InterPro" id="IPR013112">
    <property type="entry name" value="FAD-bd_8"/>
</dbReference>
<dbReference type="GO" id="GO:0005886">
    <property type="term" value="C:plasma membrane"/>
    <property type="evidence" value="ECO:0007669"/>
    <property type="project" value="TreeGrafter"/>
</dbReference>
<evidence type="ECO:0000259" key="11">
    <source>
        <dbReference type="PROSITE" id="PS51384"/>
    </source>
</evidence>
<proteinExistence type="inferred from homology"/>
<dbReference type="GO" id="GO:0006826">
    <property type="term" value="P:iron ion transport"/>
    <property type="evidence" value="ECO:0007669"/>
    <property type="project" value="TreeGrafter"/>
</dbReference>
<comment type="subcellular location">
    <subcellularLocation>
        <location evidence="1">Membrane</location>
        <topology evidence="1">Multi-pass membrane protein</topology>
    </subcellularLocation>
</comment>